<evidence type="ECO:0000313" key="2">
    <source>
        <dbReference type="Proteomes" id="UP000823405"/>
    </source>
</evidence>
<dbReference type="Proteomes" id="UP000823405">
    <property type="component" value="Unassembled WGS sequence"/>
</dbReference>
<comment type="caution">
    <text evidence="1">The sequence shown here is derived from an EMBL/GenBank/DDBJ whole genome shotgun (WGS) entry which is preliminary data.</text>
</comment>
<dbReference type="EMBL" id="JAAAIN010002593">
    <property type="protein sequence ID" value="KAG0291799.1"/>
    <property type="molecule type" value="Genomic_DNA"/>
</dbReference>
<reference evidence="1" key="1">
    <citation type="journal article" date="2020" name="Fungal Divers.">
        <title>Resolving the Mortierellaceae phylogeny through synthesis of multi-gene phylogenetics and phylogenomics.</title>
        <authorList>
            <person name="Vandepol N."/>
            <person name="Liber J."/>
            <person name="Desiro A."/>
            <person name="Na H."/>
            <person name="Kennedy M."/>
            <person name="Barry K."/>
            <person name="Grigoriev I.V."/>
            <person name="Miller A.N."/>
            <person name="O'Donnell K."/>
            <person name="Stajich J.E."/>
            <person name="Bonito G."/>
        </authorList>
    </citation>
    <scope>NUCLEOTIDE SEQUENCE</scope>
    <source>
        <strain evidence="1">NVP60</strain>
    </source>
</reference>
<name>A0A9P6QSL2_9FUNG</name>
<protein>
    <submittedName>
        <fullName evidence="1">Uncharacterized protein</fullName>
    </submittedName>
</protein>
<proteinExistence type="predicted"/>
<sequence length="108" mass="12100">MTLPDWSSSTRKLDALFTPHLWSTLVVFCANQRSLLWTPKRHSKPSPTKLKTLLSELEMLSWVLGCDDRNVDEDVEILKVRPATAASAAATGSWPYPKLKVLHLKSGL</sequence>
<organism evidence="1 2">
    <name type="scientific">Linnemannia gamsii</name>
    <dbReference type="NCBI Taxonomy" id="64522"/>
    <lineage>
        <taxon>Eukaryota</taxon>
        <taxon>Fungi</taxon>
        <taxon>Fungi incertae sedis</taxon>
        <taxon>Mucoromycota</taxon>
        <taxon>Mortierellomycotina</taxon>
        <taxon>Mortierellomycetes</taxon>
        <taxon>Mortierellales</taxon>
        <taxon>Mortierellaceae</taxon>
        <taxon>Linnemannia</taxon>
    </lineage>
</organism>
<evidence type="ECO:0000313" key="1">
    <source>
        <dbReference type="EMBL" id="KAG0291799.1"/>
    </source>
</evidence>
<dbReference type="AlphaFoldDB" id="A0A9P6QSL2"/>
<feature type="non-terminal residue" evidence="1">
    <location>
        <position position="108"/>
    </location>
</feature>
<gene>
    <name evidence="1" type="ORF">BGZ97_005791</name>
</gene>
<accession>A0A9P6QSL2</accession>
<keyword evidence="2" id="KW-1185">Reference proteome</keyword>